<dbReference type="Proteomes" id="UP000051999">
    <property type="component" value="Unassembled WGS sequence"/>
</dbReference>
<gene>
    <name evidence="1" type="ORF">FD35_GL000730</name>
</gene>
<proteinExistence type="predicted"/>
<evidence type="ECO:0000313" key="1">
    <source>
        <dbReference type="EMBL" id="KRL54027.1"/>
    </source>
</evidence>
<name>A0A0R1RK38_9LACO</name>
<dbReference type="STRING" id="1114972.FD35_GL000730"/>
<accession>A0A0R1RK38</accession>
<keyword evidence="2" id="KW-1185">Reference proteome</keyword>
<sequence>MHFGHHKSKQTTSRFDALNLEVITKLVGYRGLTHDRYAYLRLADDADGYVEMMSVRGQDVGSLPPDDSVAIIGQYQDFLRRYVEATKIFVSPFPVDTSQQRGYWTRQYIKLNKELRSIDDPAIAKQLSTRIQFISDRIEQTHVVEQELFNQEYIMFFFGKTTRQLTDLISNAKSWGGGAVILEPISRKRKEEIVTRINNPALRIDKG</sequence>
<dbReference type="eggNOG" id="ENOG5032H4W">
    <property type="taxonomic scope" value="Bacteria"/>
</dbReference>
<comment type="caution">
    <text evidence="1">The sequence shown here is derived from an EMBL/GenBank/DDBJ whole genome shotgun (WGS) entry which is preliminary data.</text>
</comment>
<protein>
    <submittedName>
        <fullName evidence="1">Uncharacterized protein</fullName>
    </submittedName>
</protein>
<dbReference type="PATRIC" id="fig|1114972.6.peg.731"/>
<reference evidence="1 2" key="1">
    <citation type="journal article" date="2015" name="Genome Announc.">
        <title>Expanding the biotechnology potential of lactobacilli through comparative genomics of 213 strains and associated genera.</title>
        <authorList>
            <person name="Sun Z."/>
            <person name="Harris H.M."/>
            <person name="McCann A."/>
            <person name="Guo C."/>
            <person name="Argimon S."/>
            <person name="Zhang W."/>
            <person name="Yang X."/>
            <person name="Jeffery I.B."/>
            <person name="Cooney J.C."/>
            <person name="Kagawa T.F."/>
            <person name="Liu W."/>
            <person name="Song Y."/>
            <person name="Salvetti E."/>
            <person name="Wrobel A."/>
            <person name="Rasinkangas P."/>
            <person name="Parkhill J."/>
            <person name="Rea M.C."/>
            <person name="O'Sullivan O."/>
            <person name="Ritari J."/>
            <person name="Douillard F.P."/>
            <person name="Paul Ross R."/>
            <person name="Yang R."/>
            <person name="Briner A.E."/>
            <person name="Felis G.E."/>
            <person name="de Vos W.M."/>
            <person name="Barrangou R."/>
            <person name="Klaenhammer T.R."/>
            <person name="Caufield P.W."/>
            <person name="Cui Y."/>
            <person name="Zhang H."/>
            <person name="O'Toole P.W."/>
        </authorList>
    </citation>
    <scope>NUCLEOTIDE SEQUENCE [LARGE SCALE GENOMIC DNA]</scope>
    <source>
        <strain evidence="1 2">DSM 15814</strain>
    </source>
</reference>
<organism evidence="1 2">
    <name type="scientific">Furfurilactobacillus rossiae DSM 15814</name>
    <dbReference type="NCBI Taxonomy" id="1114972"/>
    <lineage>
        <taxon>Bacteria</taxon>
        <taxon>Bacillati</taxon>
        <taxon>Bacillota</taxon>
        <taxon>Bacilli</taxon>
        <taxon>Lactobacillales</taxon>
        <taxon>Lactobacillaceae</taxon>
        <taxon>Furfurilactobacillus</taxon>
    </lineage>
</organism>
<dbReference type="EMBL" id="AZFF01000012">
    <property type="protein sequence ID" value="KRL54027.1"/>
    <property type="molecule type" value="Genomic_DNA"/>
</dbReference>
<evidence type="ECO:0000313" key="2">
    <source>
        <dbReference type="Proteomes" id="UP000051999"/>
    </source>
</evidence>
<dbReference type="AlphaFoldDB" id="A0A0R1RK38"/>